<keyword evidence="3" id="KW-1185">Reference proteome</keyword>
<evidence type="ECO:0000313" key="3">
    <source>
        <dbReference type="Proteomes" id="UP000634136"/>
    </source>
</evidence>
<proteinExistence type="predicted"/>
<sequence>MSTRGQGVVSRTKGKRRELKKGSVQINEP</sequence>
<reference evidence="2" key="1">
    <citation type="submission" date="2020-09" db="EMBL/GenBank/DDBJ databases">
        <title>Genome-Enabled Discovery of Anthraquinone Biosynthesis in Senna tora.</title>
        <authorList>
            <person name="Kang S.-H."/>
            <person name="Pandey R.P."/>
            <person name="Lee C.-M."/>
            <person name="Sim J.-S."/>
            <person name="Jeong J.-T."/>
            <person name="Choi B.-S."/>
            <person name="Jung M."/>
            <person name="Ginzburg D."/>
            <person name="Zhao K."/>
            <person name="Won S.Y."/>
            <person name="Oh T.-J."/>
            <person name="Yu Y."/>
            <person name="Kim N.-H."/>
            <person name="Lee O.R."/>
            <person name="Lee T.-H."/>
            <person name="Bashyal P."/>
            <person name="Kim T.-S."/>
            <person name="Lee W.-H."/>
            <person name="Kawkins C."/>
            <person name="Kim C.-K."/>
            <person name="Kim J.S."/>
            <person name="Ahn B.O."/>
            <person name="Rhee S.Y."/>
            <person name="Sohng J.K."/>
        </authorList>
    </citation>
    <scope>NUCLEOTIDE SEQUENCE</scope>
    <source>
        <tissue evidence="2">Leaf</tissue>
    </source>
</reference>
<evidence type="ECO:0000313" key="2">
    <source>
        <dbReference type="EMBL" id="KAF7816307.1"/>
    </source>
</evidence>
<name>A0A834WBG3_9FABA</name>
<dbReference type="EMBL" id="JAAIUW010000009">
    <property type="protein sequence ID" value="KAF7816307.1"/>
    <property type="molecule type" value="Genomic_DNA"/>
</dbReference>
<dbReference type="Proteomes" id="UP000634136">
    <property type="component" value="Unassembled WGS sequence"/>
</dbReference>
<evidence type="ECO:0000256" key="1">
    <source>
        <dbReference type="SAM" id="MobiDB-lite"/>
    </source>
</evidence>
<feature type="region of interest" description="Disordered" evidence="1">
    <location>
        <begin position="1"/>
        <end position="29"/>
    </location>
</feature>
<accession>A0A834WBG3</accession>
<organism evidence="2 3">
    <name type="scientific">Senna tora</name>
    <dbReference type="NCBI Taxonomy" id="362788"/>
    <lineage>
        <taxon>Eukaryota</taxon>
        <taxon>Viridiplantae</taxon>
        <taxon>Streptophyta</taxon>
        <taxon>Embryophyta</taxon>
        <taxon>Tracheophyta</taxon>
        <taxon>Spermatophyta</taxon>
        <taxon>Magnoliopsida</taxon>
        <taxon>eudicotyledons</taxon>
        <taxon>Gunneridae</taxon>
        <taxon>Pentapetalae</taxon>
        <taxon>rosids</taxon>
        <taxon>fabids</taxon>
        <taxon>Fabales</taxon>
        <taxon>Fabaceae</taxon>
        <taxon>Caesalpinioideae</taxon>
        <taxon>Cassia clade</taxon>
        <taxon>Senna</taxon>
    </lineage>
</organism>
<gene>
    <name evidence="2" type="ORF">G2W53_030276</name>
</gene>
<protein>
    <submittedName>
        <fullName evidence="2">Uncharacterized protein</fullName>
    </submittedName>
</protein>
<dbReference type="AlphaFoldDB" id="A0A834WBG3"/>
<comment type="caution">
    <text evidence="2">The sequence shown here is derived from an EMBL/GenBank/DDBJ whole genome shotgun (WGS) entry which is preliminary data.</text>
</comment>